<dbReference type="AlphaFoldDB" id="A0A2H0BT27"/>
<protein>
    <recommendedName>
        <fullName evidence="3">DNA polymerase III delta N-terminal domain-containing protein</fullName>
    </recommendedName>
</protein>
<proteinExistence type="predicted"/>
<dbReference type="InterPro" id="IPR027417">
    <property type="entry name" value="P-loop_NTPase"/>
</dbReference>
<organism evidence="1 2">
    <name type="scientific">Candidatus Uhrbacteria bacterium CG22_combo_CG10-13_8_21_14_all_47_17</name>
    <dbReference type="NCBI Taxonomy" id="1975041"/>
    <lineage>
        <taxon>Bacteria</taxon>
        <taxon>Candidatus Uhriibacteriota</taxon>
    </lineage>
</organism>
<evidence type="ECO:0000313" key="1">
    <source>
        <dbReference type="EMBL" id="PIP60823.1"/>
    </source>
</evidence>
<comment type="caution">
    <text evidence="1">The sequence shown here is derived from an EMBL/GenBank/DDBJ whole genome shotgun (WGS) entry which is preliminary data.</text>
</comment>
<sequence length="314" mass="35042">MGWHEAAHIKNEPFISGLVFLFFDLRASVLQDTDMLILCSGPDTFYATKKALELEQVFKKKYDADGNSVEYLHGKDAPDQLLQKINTVSLFSPRRFLRMRNLIQDGTRAKLAYIAKALVKEPENIIVVSVEEKVPTASALKLFAEQNVKLVSYDSPVRKNPAFTQAISLLSKELQIQDQAFVRKIGSVYEGDTWAAWGALLQAAAGASVDELLQKDGTSVFDRADLFLTRDEHRHAALADSTKAKDIINILLSQSRSALRVRDGSGQGIHPFVQKKLARAKLQNTEKVFGEALLGYMLLRRGWCMDDEAAELLS</sequence>
<evidence type="ECO:0008006" key="3">
    <source>
        <dbReference type="Google" id="ProtNLM"/>
    </source>
</evidence>
<evidence type="ECO:0000313" key="2">
    <source>
        <dbReference type="Proteomes" id="UP000231581"/>
    </source>
</evidence>
<reference evidence="1 2" key="1">
    <citation type="submission" date="2017-09" db="EMBL/GenBank/DDBJ databases">
        <title>Depth-based differentiation of microbial function through sediment-hosted aquifers and enrichment of novel symbionts in the deep terrestrial subsurface.</title>
        <authorList>
            <person name="Probst A.J."/>
            <person name="Ladd B."/>
            <person name="Jarett J.K."/>
            <person name="Geller-Mcgrath D.E."/>
            <person name="Sieber C.M."/>
            <person name="Emerson J.B."/>
            <person name="Anantharaman K."/>
            <person name="Thomas B.C."/>
            <person name="Malmstrom R."/>
            <person name="Stieglmeier M."/>
            <person name="Klingl A."/>
            <person name="Woyke T."/>
            <person name="Ryan C.M."/>
            <person name="Banfield J.F."/>
        </authorList>
    </citation>
    <scope>NUCLEOTIDE SEQUENCE [LARGE SCALE GENOMIC DNA]</scope>
    <source>
        <strain evidence="1">CG22_combo_CG10-13_8_21_14_all_47_17</strain>
    </source>
</reference>
<accession>A0A2H0BT27</accession>
<dbReference type="EMBL" id="PCSZ01000026">
    <property type="protein sequence ID" value="PIP60823.1"/>
    <property type="molecule type" value="Genomic_DNA"/>
</dbReference>
<dbReference type="Proteomes" id="UP000231581">
    <property type="component" value="Unassembled WGS sequence"/>
</dbReference>
<name>A0A2H0BT27_9BACT</name>
<gene>
    <name evidence="1" type="ORF">COX00_01095</name>
</gene>
<dbReference type="Gene3D" id="3.40.50.300">
    <property type="entry name" value="P-loop containing nucleotide triphosphate hydrolases"/>
    <property type="match status" value="1"/>
</dbReference>